<dbReference type="OrthoDB" id="4427624at2"/>
<keyword evidence="3" id="KW-1185">Reference proteome</keyword>
<comment type="caution">
    <text evidence="2">The sequence shown here is derived from an EMBL/GenBank/DDBJ whole genome shotgun (WGS) entry which is preliminary data.</text>
</comment>
<protein>
    <submittedName>
        <fullName evidence="2">ABC-2 type transport system permease protein</fullName>
    </submittedName>
</protein>
<evidence type="ECO:0000256" key="1">
    <source>
        <dbReference type="SAM" id="Phobius"/>
    </source>
</evidence>
<feature type="transmembrane region" description="Helical" evidence="1">
    <location>
        <begin position="69"/>
        <end position="94"/>
    </location>
</feature>
<sequence>MTATGSERTAPTAIRDDPSIATVVAVEVAKLRRGFCLWFSLVLPLALILPLGVIAAVSPEGRGGDVWGIWFSVTLMFWGILLPMGAALYAAMAVRTDLGPQRVVYSYAFPRHRMLIGRFLALLVLWLGSALLLTVLLAAVGAVLAGPRAGLSVPMGVLVPWVGAAATLALCLVVAERWGTGPTAVIGVLGMLLGGIVADTAAWWFIPMVWPMRAVVPLAGIEASGVPLAPGDPLFSLAPLPAVAALSVALAAVLLAAGARYVNRKEL</sequence>
<dbReference type="Proteomes" id="UP000240542">
    <property type="component" value="Unassembled WGS sequence"/>
</dbReference>
<keyword evidence="1" id="KW-0472">Membrane</keyword>
<feature type="transmembrane region" description="Helical" evidence="1">
    <location>
        <begin position="115"/>
        <end position="145"/>
    </location>
</feature>
<keyword evidence="1" id="KW-1133">Transmembrane helix</keyword>
<dbReference type="AlphaFoldDB" id="A0A2P8DSP3"/>
<organism evidence="2 3">
    <name type="scientific">Murinocardiopsis flavida</name>
    <dbReference type="NCBI Taxonomy" id="645275"/>
    <lineage>
        <taxon>Bacteria</taxon>
        <taxon>Bacillati</taxon>
        <taxon>Actinomycetota</taxon>
        <taxon>Actinomycetes</taxon>
        <taxon>Streptosporangiales</taxon>
        <taxon>Nocardiopsidaceae</taxon>
        <taxon>Murinocardiopsis</taxon>
    </lineage>
</organism>
<feature type="transmembrane region" description="Helical" evidence="1">
    <location>
        <begin position="240"/>
        <end position="262"/>
    </location>
</feature>
<dbReference type="EMBL" id="PYGA01000002">
    <property type="protein sequence ID" value="PSL00228.1"/>
    <property type="molecule type" value="Genomic_DNA"/>
</dbReference>
<feature type="transmembrane region" description="Helical" evidence="1">
    <location>
        <begin position="185"/>
        <end position="206"/>
    </location>
</feature>
<gene>
    <name evidence="2" type="ORF">CLV63_102355</name>
</gene>
<feature type="transmembrane region" description="Helical" evidence="1">
    <location>
        <begin position="35"/>
        <end position="57"/>
    </location>
</feature>
<reference evidence="2 3" key="1">
    <citation type="submission" date="2018-03" db="EMBL/GenBank/DDBJ databases">
        <title>Genomic Encyclopedia of Archaeal and Bacterial Type Strains, Phase II (KMG-II): from individual species to whole genera.</title>
        <authorList>
            <person name="Goeker M."/>
        </authorList>
    </citation>
    <scope>NUCLEOTIDE SEQUENCE [LARGE SCALE GENOMIC DNA]</scope>
    <source>
        <strain evidence="2 3">DSM 45312</strain>
    </source>
</reference>
<dbReference type="RefSeq" id="WP_106581563.1">
    <property type="nucleotide sequence ID" value="NZ_PYGA01000002.1"/>
</dbReference>
<dbReference type="CDD" id="cd21807">
    <property type="entry name" value="ABC-2_lan_permease_MutE_EpiE-like"/>
    <property type="match status" value="1"/>
</dbReference>
<dbReference type="InterPro" id="IPR021205">
    <property type="entry name" value="Lanti_perm_SpaE/MutE/EpiE-like"/>
</dbReference>
<accession>A0A2P8DSP3</accession>
<evidence type="ECO:0000313" key="2">
    <source>
        <dbReference type="EMBL" id="PSL00228.1"/>
    </source>
</evidence>
<keyword evidence="1" id="KW-0812">Transmembrane</keyword>
<feature type="transmembrane region" description="Helical" evidence="1">
    <location>
        <begin position="151"/>
        <end position="173"/>
    </location>
</feature>
<proteinExistence type="predicted"/>
<evidence type="ECO:0000313" key="3">
    <source>
        <dbReference type="Proteomes" id="UP000240542"/>
    </source>
</evidence>
<name>A0A2P8DSP3_9ACTN</name>